<evidence type="ECO:0000313" key="11">
    <source>
        <dbReference type="Proteomes" id="UP001156215"/>
    </source>
</evidence>
<dbReference type="AlphaFoldDB" id="A0A9E9P4R4"/>
<dbReference type="GO" id="GO:0008270">
    <property type="term" value="F:zinc ion binding"/>
    <property type="evidence" value="ECO:0007669"/>
    <property type="project" value="UniProtKB-UniRule"/>
</dbReference>
<dbReference type="PANTHER" id="PTHR11079:SF202">
    <property type="entry name" value="TRNA-SPECIFIC ADENOSINE DEAMINASE"/>
    <property type="match status" value="1"/>
</dbReference>
<keyword evidence="4 8" id="KW-0479">Metal-binding</keyword>
<dbReference type="Proteomes" id="UP001156215">
    <property type="component" value="Chromosome"/>
</dbReference>
<keyword evidence="11" id="KW-1185">Reference proteome</keyword>
<dbReference type="CDD" id="cd01285">
    <property type="entry name" value="nucleoside_deaminase"/>
    <property type="match status" value="1"/>
</dbReference>
<keyword evidence="3 8" id="KW-0819">tRNA processing</keyword>
<reference evidence="10" key="1">
    <citation type="journal article" date="2022" name="Front. Microbiol.">
        <title>New perspectives on an old grouping: The genomic and phenotypic variability of Oxalobacter formigenes and the implications for calcium oxalate stone prevention.</title>
        <authorList>
            <person name="Chmiel J.A."/>
            <person name="Carr C."/>
            <person name="Stuivenberg G.A."/>
            <person name="Venema R."/>
            <person name="Chanyi R.M."/>
            <person name="Al K.F."/>
            <person name="Giguere D."/>
            <person name="Say H."/>
            <person name="Akouris P.P."/>
            <person name="Dominguez Romero S.A."/>
            <person name="Kwong A."/>
            <person name="Tai V."/>
            <person name="Koval S.F."/>
            <person name="Razvi H."/>
            <person name="Bjazevic J."/>
            <person name="Burton J.P."/>
        </authorList>
    </citation>
    <scope>NUCLEOTIDE SEQUENCE</scope>
    <source>
        <strain evidence="10">WoOx3</strain>
    </source>
</reference>
<dbReference type="InterPro" id="IPR028883">
    <property type="entry name" value="tRNA_aden_deaminase"/>
</dbReference>
<dbReference type="InterPro" id="IPR002125">
    <property type="entry name" value="CMP_dCMP_dom"/>
</dbReference>
<dbReference type="InterPro" id="IPR016192">
    <property type="entry name" value="APOBEC/CMP_deaminase_Zn-bd"/>
</dbReference>
<evidence type="ECO:0000259" key="9">
    <source>
        <dbReference type="PROSITE" id="PS51747"/>
    </source>
</evidence>
<comment type="subunit">
    <text evidence="2 8">Homodimer.</text>
</comment>
<evidence type="ECO:0000256" key="1">
    <source>
        <dbReference type="ARBA" id="ARBA00010669"/>
    </source>
</evidence>
<comment type="function">
    <text evidence="8">Catalyzes the deamination of adenosine to inosine at the wobble position 34 of tRNA(Arg2).</text>
</comment>
<protein>
    <recommendedName>
        <fullName evidence="8">tRNA-specific adenosine deaminase</fullName>
        <ecNumber evidence="8">3.5.4.33</ecNumber>
    </recommendedName>
</protein>
<evidence type="ECO:0000256" key="2">
    <source>
        <dbReference type="ARBA" id="ARBA00011738"/>
    </source>
</evidence>
<dbReference type="GO" id="GO:0002100">
    <property type="term" value="P:tRNA wobble adenosine to inosine editing"/>
    <property type="evidence" value="ECO:0007669"/>
    <property type="project" value="UniProtKB-UniRule"/>
</dbReference>
<gene>
    <name evidence="8 10" type="primary">tadA</name>
    <name evidence="10" type="ORF">NB640_10510</name>
</gene>
<name>A0A9E9P4R4_9BURK</name>
<sequence>MGSDQDFMRLALLEAEKAGAIGEVPVGAVIVKDGKVVARGHNQPVSGHDPTAHAEIMALREAGQVLGNYRLPACDLYVTLEPCAMCIGAMIHARIRRVIFGAHDPKTGAAGSVINLFEEKTLNHHATVTGGILASDCAQLLKAFFAMRRKEAKTPSLSG</sequence>
<evidence type="ECO:0000256" key="8">
    <source>
        <dbReference type="HAMAP-Rule" id="MF_00972"/>
    </source>
</evidence>
<evidence type="ECO:0000256" key="6">
    <source>
        <dbReference type="ARBA" id="ARBA00022833"/>
    </source>
</evidence>
<dbReference type="EC" id="3.5.4.33" evidence="8"/>
<dbReference type="GO" id="GO:0052717">
    <property type="term" value="F:tRNA-specific adenosine-34 deaminase activity"/>
    <property type="evidence" value="ECO:0007669"/>
    <property type="project" value="UniProtKB-UniRule"/>
</dbReference>
<proteinExistence type="inferred from homology"/>
<accession>A0A9E9P4R4</accession>
<dbReference type="Pfam" id="PF00383">
    <property type="entry name" value="dCMP_cyt_deam_1"/>
    <property type="match status" value="1"/>
</dbReference>
<comment type="similarity">
    <text evidence="1">Belongs to the cytidine and deoxycytidylate deaminase family. ADAT2 subfamily.</text>
</comment>
<dbReference type="FunFam" id="3.40.140.10:FF:000005">
    <property type="entry name" value="tRNA-specific adenosine deaminase"/>
    <property type="match status" value="1"/>
</dbReference>
<evidence type="ECO:0000256" key="7">
    <source>
        <dbReference type="ARBA" id="ARBA00048045"/>
    </source>
</evidence>
<dbReference type="Gene3D" id="3.40.140.10">
    <property type="entry name" value="Cytidine Deaminase, domain 2"/>
    <property type="match status" value="1"/>
</dbReference>
<feature type="binding site" evidence="8">
    <location>
        <position position="83"/>
    </location>
    <ligand>
        <name>Zn(2+)</name>
        <dbReference type="ChEBI" id="CHEBI:29105"/>
        <note>catalytic</note>
    </ligand>
</feature>
<dbReference type="HAMAP" id="MF_00972">
    <property type="entry name" value="tRNA_aden_deaminase"/>
    <property type="match status" value="1"/>
</dbReference>
<dbReference type="EMBL" id="CP098242">
    <property type="protein sequence ID" value="WAW11353.1"/>
    <property type="molecule type" value="Genomic_DNA"/>
</dbReference>
<dbReference type="NCBIfam" id="NF008113">
    <property type="entry name" value="PRK10860.1"/>
    <property type="match status" value="1"/>
</dbReference>
<evidence type="ECO:0000256" key="3">
    <source>
        <dbReference type="ARBA" id="ARBA00022694"/>
    </source>
</evidence>
<feature type="domain" description="CMP/dCMP-type deaminase" evidence="9">
    <location>
        <begin position="2"/>
        <end position="113"/>
    </location>
</feature>
<feature type="active site" description="Proton donor" evidence="8">
    <location>
        <position position="55"/>
    </location>
</feature>
<dbReference type="PROSITE" id="PS00903">
    <property type="entry name" value="CYT_DCMP_DEAMINASES_1"/>
    <property type="match status" value="1"/>
</dbReference>
<dbReference type="PROSITE" id="PS51747">
    <property type="entry name" value="CYT_DCMP_DEAMINASES_2"/>
    <property type="match status" value="1"/>
</dbReference>
<comment type="catalytic activity">
    <reaction evidence="7 8">
        <text>adenosine(34) in tRNA + H2O + H(+) = inosine(34) in tRNA + NH4(+)</text>
        <dbReference type="Rhea" id="RHEA:43168"/>
        <dbReference type="Rhea" id="RHEA-COMP:10373"/>
        <dbReference type="Rhea" id="RHEA-COMP:10374"/>
        <dbReference type="ChEBI" id="CHEBI:15377"/>
        <dbReference type="ChEBI" id="CHEBI:15378"/>
        <dbReference type="ChEBI" id="CHEBI:28938"/>
        <dbReference type="ChEBI" id="CHEBI:74411"/>
        <dbReference type="ChEBI" id="CHEBI:82852"/>
        <dbReference type="EC" id="3.5.4.33"/>
    </reaction>
</comment>
<evidence type="ECO:0000256" key="5">
    <source>
        <dbReference type="ARBA" id="ARBA00022801"/>
    </source>
</evidence>
<evidence type="ECO:0000313" key="10">
    <source>
        <dbReference type="EMBL" id="WAW11353.1"/>
    </source>
</evidence>
<dbReference type="SUPFAM" id="SSF53927">
    <property type="entry name" value="Cytidine deaminase-like"/>
    <property type="match status" value="1"/>
</dbReference>
<evidence type="ECO:0000256" key="4">
    <source>
        <dbReference type="ARBA" id="ARBA00022723"/>
    </source>
</evidence>
<feature type="binding site" evidence="8">
    <location>
        <position position="53"/>
    </location>
    <ligand>
        <name>Zn(2+)</name>
        <dbReference type="ChEBI" id="CHEBI:29105"/>
        <note>catalytic</note>
    </ligand>
</feature>
<dbReference type="KEGG" id="ovb:NB640_10510"/>
<comment type="cofactor">
    <cofactor evidence="8">
        <name>Zn(2+)</name>
        <dbReference type="ChEBI" id="CHEBI:29105"/>
    </cofactor>
    <text evidence="8">Binds 1 zinc ion per subunit.</text>
</comment>
<keyword evidence="5 8" id="KW-0378">Hydrolase</keyword>
<dbReference type="PANTHER" id="PTHR11079">
    <property type="entry name" value="CYTOSINE DEAMINASE FAMILY MEMBER"/>
    <property type="match status" value="1"/>
</dbReference>
<feature type="binding site" evidence="8">
    <location>
        <position position="86"/>
    </location>
    <ligand>
        <name>Zn(2+)</name>
        <dbReference type="ChEBI" id="CHEBI:29105"/>
        <note>catalytic</note>
    </ligand>
</feature>
<keyword evidence="6 8" id="KW-0862">Zinc</keyword>
<dbReference type="InterPro" id="IPR016193">
    <property type="entry name" value="Cytidine_deaminase-like"/>
</dbReference>
<organism evidence="10 11">
    <name type="scientific">Oxalobacter vibrioformis</name>
    <dbReference type="NCBI Taxonomy" id="933080"/>
    <lineage>
        <taxon>Bacteria</taxon>
        <taxon>Pseudomonadati</taxon>
        <taxon>Pseudomonadota</taxon>
        <taxon>Betaproteobacteria</taxon>
        <taxon>Burkholderiales</taxon>
        <taxon>Oxalobacteraceae</taxon>
        <taxon>Oxalobacter</taxon>
    </lineage>
</organism>